<name>A0A1I5B800_9RHOB</name>
<dbReference type="PANTHER" id="PTHR30576">
    <property type="entry name" value="COLANIC BIOSYNTHESIS UDP-GLUCOSE LIPID CARRIER TRANSFERASE"/>
    <property type="match status" value="1"/>
</dbReference>
<dbReference type="GO" id="GO:0000271">
    <property type="term" value="P:polysaccharide biosynthetic process"/>
    <property type="evidence" value="ECO:0007669"/>
    <property type="project" value="UniProtKB-KW"/>
</dbReference>
<gene>
    <name evidence="4" type="ORF">SAMN04487859_107114</name>
</gene>
<protein>
    <submittedName>
        <fullName evidence="4">Sugar transferase involved in LPS biosynthesis (Colanic, teichoic acid)</fullName>
    </submittedName>
</protein>
<comment type="similarity">
    <text evidence="1">Belongs to the bacterial sugar transferase family.</text>
</comment>
<sequence>MTPAKRLMDVLLALILAVILSPLIVAVAVAILVIDGRPIFYLSERMKTPDTSFCLWKFRTMRNTGDDGGVSAGYKRNRITPLGAWLRRQRLDELPQLINILRGDMSFVGPRPPLRRYVELRPELYAKVLRNRPGVTGLATLIYHRTEERLLRACDTREATEDTYVRRCIPVKARLDLIWARHSNTCYDLRLIWRTLIRAFTQLKRHS</sequence>
<dbReference type="Proteomes" id="UP000198599">
    <property type="component" value="Unassembled WGS sequence"/>
</dbReference>
<dbReference type="GO" id="GO:0016780">
    <property type="term" value="F:phosphotransferase activity, for other substituted phosphate groups"/>
    <property type="evidence" value="ECO:0007669"/>
    <property type="project" value="TreeGrafter"/>
</dbReference>
<evidence type="ECO:0000313" key="5">
    <source>
        <dbReference type="Proteomes" id="UP000198599"/>
    </source>
</evidence>
<evidence type="ECO:0000256" key="1">
    <source>
        <dbReference type="ARBA" id="ARBA00006464"/>
    </source>
</evidence>
<keyword evidence="5" id="KW-1185">Reference proteome</keyword>
<dbReference type="OrthoDB" id="9808602at2"/>
<dbReference type="STRING" id="1005928.SAMN04487859_107114"/>
<reference evidence="5" key="1">
    <citation type="submission" date="2016-10" db="EMBL/GenBank/DDBJ databases">
        <authorList>
            <person name="Varghese N."/>
            <person name="Submissions S."/>
        </authorList>
    </citation>
    <scope>NUCLEOTIDE SEQUENCE [LARGE SCALE GENOMIC DNA]</scope>
    <source>
        <strain evidence="5">DSM 28463</strain>
    </source>
</reference>
<dbReference type="EMBL" id="FOVP01000007">
    <property type="protein sequence ID" value="SFN70834.1"/>
    <property type="molecule type" value="Genomic_DNA"/>
</dbReference>
<feature type="domain" description="Bacterial sugar transferase" evidence="3">
    <location>
        <begin position="5"/>
        <end position="200"/>
    </location>
</feature>
<evidence type="ECO:0000313" key="4">
    <source>
        <dbReference type="EMBL" id="SFN70834.1"/>
    </source>
</evidence>
<accession>A0A1I5B800</accession>
<dbReference type="PANTHER" id="PTHR30576:SF20">
    <property type="entry name" value="QUINOVOSAMINEPHOSPHOTRANSFERAE-RELATED"/>
    <property type="match status" value="1"/>
</dbReference>
<evidence type="ECO:0000256" key="2">
    <source>
        <dbReference type="ARBA" id="ARBA00023169"/>
    </source>
</evidence>
<organism evidence="4 5">
    <name type="scientific">Roseovarius lutimaris</name>
    <dbReference type="NCBI Taxonomy" id="1005928"/>
    <lineage>
        <taxon>Bacteria</taxon>
        <taxon>Pseudomonadati</taxon>
        <taxon>Pseudomonadota</taxon>
        <taxon>Alphaproteobacteria</taxon>
        <taxon>Rhodobacterales</taxon>
        <taxon>Roseobacteraceae</taxon>
        <taxon>Roseovarius</taxon>
    </lineage>
</organism>
<keyword evidence="4" id="KW-0808">Transferase</keyword>
<evidence type="ECO:0000259" key="3">
    <source>
        <dbReference type="Pfam" id="PF02397"/>
    </source>
</evidence>
<dbReference type="InterPro" id="IPR003362">
    <property type="entry name" value="Bact_transf"/>
</dbReference>
<dbReference type="RefSeq" id="WP_092836676.1">
    <property type="nucleotide sequence ID" value="NZ_FOVP01000007.1"/>
</dbReference>
<keyword evidence="2" id="KW-0270">Exopolysaccharide synthesis</keyword>
<proteinExistence type="inferred from homology"/>
<dbReference type="AlphaFoldDB" id="A0A1I5B800"/>
<dbReference type="Pfam" id="PF02397">
    <property type="entry name" value="Bac_transf"/>
    <property type="match status" value="1"/>
</dbReference>